<dbReference type="GeneID" id="128777774"/>
<feature type="compositionally biased region" description="Basic and acidic residues" evidence="1">
    <location>
        <begin position="31"/>
        <end position="62"/>
    </location>
</feature>
<feature type="region of interest" description="Disordered" evidence="1">
    <location>
        <begin position="1"/>
        <end position="151"/>
    </location>
</feature>
<evidence type="ECO:0000313" key="2">
    <source>
        <dbReference type="Proteomes" id="UP001165780"/>
    </source>
</evidence>
<proteinExistence type="predicted"/>
<feature type="compositionally biased region" description="Basic and acidic residues" evidence="1">
    <location>
        <begin position="175"/>
        <end position="185"/>
    </location>
</feature>
<feature type="compositionally biased region" description="Gly residues" evidence="1">
    <location>
        <begin position="1"/>
        <end position="12"/>
    </location>
</feature>
<evidence type="ECO:0000313" key="3">
    <source>
        <dbReference type="RefSeq" id="XP_053761280.1"/>
    </source>
</evidence>
<name>A0A9W2VRL3_PANPR</name>
<dbReference type="RefSeq" id="XP_053761280.1">
    <property type="nucleotide sequence ID" value="XM_053905305.1"/>
</dbReference>
<dbReference type="Proteomes" id="UP001165780">
    <property type="component" value="Unplaced"/>
</dbReference>
<protein>
    <submittedName>
        <fullName evidence="3">Translation initiation factor IF-2-like</fullName>
    </submittedName>
</protein>
<keyword evidence="2" id="KW-1185">Reference proteome</keyword>
<accession>A0A9W2VRL3</accession>
<sequence>MPAPRGLGGHPGPGAPRSLCGSRRGNTRPGDQGHDRDAKNSGETRAPREETTRRSNDSRGENTRCAGDIVRQRCPGAPWVSQPPPPPRAAGAGPRGAARRWTSAQGRPGPRSARPSSPPRPFTPERRRRSRVCPAEGEGRARGGGGGVVVPLQRGLLCPCAEMTHGVPSRHARAQRTDTHKERGKYTAPSRRPQQLPGPPRPGPPRAAPALRPRAPPPPHVAPKLGAGPLCKVQNSRPR</sequence>
<feature type="compositionally biased region" description="Pro residues" evidence="1">
    <location>
        <begin position="196"/>
        <end position="207"/>
    </location>
</feature>
<feature type="compositionally biased region" description="Low complexity" evidence="1">
    <location>
        <begin position="89"/>
        <end position="100"/>
    </location>
</feature>
<reference evidence="3" key="1">
    <citation type="submission" date="2025-08" db="UniProtKB">
        <authorList>
            <consortium name="RefSeq"/>
        </authorList>
    </citation>
    <scope>IDENTIFICATION</scope>
    <source>
        <tissue evidence="3">Whole blood</tissue>
    </source>
</reference>
<dbReference type="AlphaFoldDB" id="A0A9W2VRL3"/>
<evidence type="ECO:0000256" key="1">
    <source>
        <dbReference type="SAM" id="MobiDB-lite"/>
    </source>
</evidence>
<feature type="region of interest" description="Disordered" evidence="1">
    <location>
        <begin position="163"/>
        <end position="239"/>
    </location>
</feature>
<gene>
    <name evidence="3" type="primary">LOC128777774</name>
</gene>
<organism evidence="2 3">
    <name type="scientific">Panthera pardus</name>
    <name type="common">Leopard</name>
    <name type="synonym">Felis pardus</name>
    <dbReference type="NCBI Taxonomy" id="9691"/>
    <lineage>
        <taxon>Eukaryota</taxon>
        <taxon>Metazoa</taxon>
        <taxon>Chordata</taxon>
        <taxon>Craniata</taxon>
        <taxon>Vertebrata</taxon>
        <taxon>Euteleostomi</taxon>
        <taxon>Mammalia</taxon>
        <taxon>Eutheria</taxon>
        <taxon>Laurasiatheria</taxon>
        <taxon>Carnivora</taxon>
        <taxon>Feliformia</taxon>
        <taxon>Felidae</taxon>
        <taxon>Pantherinae</taxon>
        <taxon>Panthera</taxon>
    </lineage>
</organism>